<dbReference type="GO" id="GO:0007168">
    <property type="term" value="P:receptor guanylyl cyclase signaling pathway"/>
    <property type="evidence" value="ECO:0007669"/>
    <property type="project" value="TreeGrafter"/>
</dbReference>
<evidence type="ECO:0000259" key="21">
    <source>
        <dbReference type="PROSITE" id="PS50011"/>
    </source>
</evidence>
<keyword evidence="12 17" id="KW-0472">Membrane</keyword>
<evidence type="ECO:0000256" key="5">
    <source>
        <dbReference type="ARBA" id="ARBA00022448"/>
    </source>
</evidence>
<dbReference type="GO" id="GO:0035556">
    <property type="term" value="P:intracellular signal transduction"/>
    <property type="evidence" value="ECO:0007669"/>
    <property type="project" value="InterPro"/>
</dbReference>
<dbReference type="GO" id="GO:0004383">
    <property type="term" value="F:guanylate cyclase activity"/>
    <property type="evidence" value="ECO:0007669"/>
    <property type="project" value="UniProtKB-EC"/>
</dbReference>
<keyword evidence="26" id="KW-1185">Reference proteome</keyword>
<dbReference type="EMBL" id="CAJNOH010000161">
    <property type="protein sequence ID" value="CAF0917769.1"/>
    <property type="molecule type" value="Genomic_DNA"/>
</dbReference>
<accession>A0A814APK3</accession>
<dbReference type="FunFam" id="3.30.70.1230:FF:000004">
    <property type="entry name" value="Guanylate cyclase"/>
    <property type="match status" value="1"/>
</dbReference>
<evidence type="ECO:0000313" key="23">
    <source>
        <dbReference type="EMBL" id="CAF0917769.1"/>
    </source>
</evidence>
<dbReference type="SUPFAM" id="SSF56112">
    <property type="entry name" value="Protein kinase-like (PK-like)"/>
    <property type="match status" value="1"/>
</dbReference>
<evidence type="ECO:0000256" key="8">
    <source>
        <dbReference type="ARBA" id="ARBA00022737"/>
    </source>
</evidence>
<dbReference type="InterPro" id="IPR018108">
    <property type="entry name" value="MCP_transmembrane"/>
</dbReference>
<evidence type="ECO:0000313" key="24">
    <source>
        <dbReference type="EMBL" id="CAF1052468.1"/>
    </source>
</evidence>
<dbReference type="InterPro" id="IPR001054">
    <property type="entry name" value="A/G_cyclase"/>
</dbReference>
<feature type="repeat" description="Solcar" evidence="17">
    <location>
        <begin position="139"/>
        <end position="221"/>
    </location>
</feature>
<keyword evidence="15 18" id="KW-0456">Lyase</keyword>
<evidence type="ECO:0000256" key="17">
    <source>
        <dbReference type="PROSITE-ProRule" id="PRU00282"/>
    </source>
</evidence>
<dbReference type="Pfam" id="PF00153">
    <property type="entry name" value="Mito_carr"/>
    <property type="match status" value="3"/>
</dbReference>
<dbReference type="EMBL" id="CAJNOL010000411">
    <property type="protein sequence ID" value="CAF1052468.1"/>
    <property type="molecule type" value="Genomic_DNA"/>
</dbReference>
<dbReference type="Proteomes" id="UP000663870">
    <property type="component" value="Unassembled WGS sequence"/>
</dbReference>
<feature type="domain" description="Protein kinase" evidence="21">
    <location>
        <begin position="657"/>
        <end position="929"/>
    </location>
</feature>
<evidence type="ECO:0000256" key="9">
    <source>
        <dbReference type="ARBA" id="ARBA00022741"/>
    </source>
</evidence>
<dbReference type="GO" id="GO:0005886">
    <property type="term" value="C:plasma membrane"/>
    <property type="evidence" value="ECO:0007669"/>
    <property type="project" value="TreeGrafter"/>
</dbReference>
<keyword evidence="9" id="KW-0547">Nucleotide-binding</keyword>
<dbReference type="PROSITE" id="PS50125">
    <property type="entry name" value="GUANYLATE_CYCLASE_2"/>
    <property type="match status" value="1"/>
</dbReference>
<dbReference type="Gene3D" id="3.30.70.1230">
    <property type="entry name" value="Nucleotide cyclase"/>
    <property type="match status" value="1"/>
</dbReference>
<dbReference type="SUPFAM" id="SSF103506">
    <property type="entry name" value="Mitochondrial carrier"/>
    <property type="match status" value="1"/>
</dbReference>
<evidence type="ECO:0000313" key="26">
    <source>
        <dbReference type="Proteomes" id="UP000663870"/>
    </source>
</evidence>
<dbReference type="Pfam" id="PF07714">
    <property type="entry name" value="PK_Tyr_Ser-Thr"/>
    <property type="match status" value="1"/>
</dbReference>
<proteinExistence type="inferred from homology"/>
<evidence type="ECO:0000313" key="25">
    <source>
        <dbReference type="Proteomes" id="UP000663854"/>
    </source>
</evidence>
<dbReference type="EC" id="4.6.1.2" evidence="4 19"/>
<dbReference type="GO" id="GO:0004016">
    <property type="term" value="F:adenylate cyclase activity"/>
    <property type="evidence" value="ECO:0007669"/>
    <property type="project" value="TreeGrafter"/>
</dbReference>
<keyword evidence="13" id="KW-0675">Receptor</keyword>
<feature type="domain" description="Guanylate cyclase" evidence="22">
    <location>
        <begin position="1003"/>
        <end position="1134"/>
    </location>
</feature>
<evidence type="ECO:0000256" key="13">
    <source>
        <dbReference type="ARBA" id="ARBA00023170"/>
    </source>
</evidence>
<keyword evidence="7" id="KW-0732">Signal</keyword>
<keyword evidence="8" id="KW-0677">Repeat</keyword>
<evidence type="ECO:0000256" key="7">
    <source>
        <dbReference type="ARBA" id="ARBA00022729"/>
    </source>
</evidence>
<evidence type="ECO:0000256" key="15">
    <source>
        <dbReference type="ARBA" id="ARBA00023239"/>
    </source>
</evidence>
<dbReference type="InterPro" id="IPR023395">
    <property type="entry name" value="MCP_dom_sf"/>
</dbReference>
<dbReference type="Proteomes" id="UP000663854">
    <property type="component" value="Unassembled WGS sequence"/>
</dbReference>
<dbReference type="PROSITE" id="PS50920">
    <property type="entry name" value="SOLCAR"/>
    <property type="match status" value="3"/>
</dbReference>
<feature type="repeat" description="Solcar" evidence="17">
    <location>
        <begin position="20"/>
        <end position="131"/>
    </location>
</feature>
<comment type="subcellular location">
    <subcellularLocation>
        <location evidence="1">Membrane</location>
        <topology evidence="1">Multi-pass membrane protein</topology>
    </subcellularLocation>
    <subcellularLocation>
        <location evidence="2">Membrane</location>
        <topology evidence="2">Single-pass type I membrane protein</topology>
    </subcellularLocation>
</comment>
<dbReference type="InterPro" id="IPR050401">
    <property type="entry name" value="Cyclic_nucleotide_synthase"/>
</dbReference>
<keyword evidence="5" id="KW-0813">Transport</keyword>
<dbReference type="GO" id="GO:0005524">
    <property type="term" value="F:ATP binding"/>
    <property type="evidence" value="ECO:0007669"/>
    <property type="project" value="InterPro"/>
</dbReference>
<feature type="transmembrane region" description="Helical" evidence="20">
    <location>
        <begin position="593"/>
        <end position="616"/>
    </location>
</feature>
<keyword evidence="10 20" id="KW-1133">Transmembrane helix</keyword>
<name>A0A814APK3_9BILA</name>
<evidence type="ECO:0000256" key="3">
    <source>
        <dbReference type="ARBA" id="ARBA00006375"/>
    </source>
</evidence>
<dbReference type="PANTHER" id="PTHR11920:SF507">
    <property type="entry name" value="GUANYLATE CYCLASE"/>
    <property type="match status" value="1"/>
</dbReference>
<dbReference type="SUPFAM" id="SSF55073">
    <property type="entry name" value="Nucleotide cyclase"/>
    <property type="match status" value="1"/>
</dbReference>
<evidence type="ECO:0000256" key="19">
    <source>
        <dbReference type="RuleBase" id="RU003431"/>
    </source>
</evidence>
<dbReference type="GO" id="GO:0055085">
    <property type="term" value="P:transmembrane transport"/>
    <property type="evidence" value="ECO:0007669"/>
    <property type="project" value="InterPro"/>
</dbReference>
<evidence type="ECO:0000256" key="18">
    <source>
        <dbReference type="RuleBase" id="RU000405"/>
    </source>
</evidence>
<evidence type="ECO:0000256" key="10">
    <source>
        <dbReference type="ARBA" id="ARBA00022989"/>
    </source>
</evidence>
<dbReference type="InterPro" id="IPR001245">
    <property type="entry name" value="Ser-Thr/Tyr_kinase_cat_dom"/>
</dbReference>
<evidence type="ECO:0000256" key="11">
    <source>
        <dbReference type="ARBA" id="ARBA00023134"/>
    </source>
</evidence>
<evidence type="ECO:0000256" key="2">
    <source>
        <dbReference type="ARBA" id="ARBA00004479"/>
    </source>
</evidence>
<dbReference type="InterPro" id="IPR018297">
    <property type="entry name" value="A/G_cyclase_CS"/>
</dbReference>
<dbReference type="InterPro" id="IPR029787">
    <property type="entry name" value="Nucleotide_cyclase"/>
</dbReference>
<comment type="similarity">
    <text evidence="3">Belongs to the mitochondrial carrier (TC 2.A.29) family.</text>
</comment>
<reference evidence="23" key="1">
    <citation type="submission" date="2021-02" db="EMBL/GenBank/DDBJ databases">
        <authorList>
            <person name="Nowell W R."/>
        </authorList>
    </citation>
    <scope>NUCLEOTIDE SEQUENCE</scope>
</reference>
<evidence type="ECO:0000256" key="6">
    <source>
        <dbReference type="ARBA" id="ARBA00022692"/>
    </source>
</evidence>
<dbReference type="InterPro" id="IPR000719">
    <property type="entry name" value="Prot_kinase_dom"/>
</dbReference>
<dbReference type="GO" id="GO:0001653">
    <property type="term" value="F:peptide receptor activity"/>
    <property type="evidence" value="ECO:0007669"/>
    <property type="project" value="TreeGrafter"/>
</dbReference>
<dbReference type="InterPro" id="IPR011009">
    <property type="entry name" value="Kinase-like_dom_sf"/>
</dbReference>
<dbReference type="PANTHER" id="PTHR11920">
    <property type="entry name" value="GUANYLYL CYCLASE"/>
    <property type="match status" value="1"/>
</dbReference>
<dbReference type="CDD" id="cd07302">
    <property type="entry name" value="CHD"/>
    <property type="match status" value="1"/>
</dbReference>
<evidence type="ECO:0000256" key="12">
    <source>
        <dbReference type="ARBA" id="ARBA00023136"/>
    </source>
</evidence>
<protein>
    <recommendedName>
        <fullName evidence="4 19">Guanylate cyclase</fullName>
        <ecNumber evidence="4 19">4.6.1.2</ecNumber>
    </recommendedName>
</protein>
<sequence>MSTNTGQNNEEQPQINSSRSSSYAHLLAGGIAGTFGAVLTCPLEVIKTRYQSSKNAFAQGRDHLNLKSSMSNTMAFYKFSGARSPSIMDSLRHIIKHEGIPGLFKGLIPNLIGVAPARAIYFFAYGNTKSFLVKKLERETPLVHVTSAAAAGIAMSTCTNPLWFIKTRLQIDQGDLRAIDLIRNVYRENGIWGFYRGISASYVGVSETIVHFVIYEQVKAQLQLMHTQENRSLDDPSLYNLGSYIISAACSKTFATTLCYPHEVVRTRLREEGTKYRTFMQTLKTVYYEENLAGLYRGLLTHLIRQIPNTAIMMSTYELVIAFLLSASMIPTSSVEITTIQPKTVHLSQSDLEVNVFFIKSFFITCLAWHNMDNSRFHCWPSNASSILTETLAQYGHNCKGVNINWIQSPPKQVTQDVPFNVSYSVDLSLEFFDWAIYQLPKPLYTLSNRTMNNSQAWYHWCKTHEPTVDPTDPRIESDACLWHINIHACALGRTVTYCGPWIPPSGEIYHSLVLAGSSTRIYESTVIIPVFGIVEIIAHFKIGIKDWIHIALVSTNIQVSRKAICGDEYCDLNYENCSNCPIDCGKCPLKPIHIGLITTSCALLISSFIGFFLYFKIQEQRLLWDPSWIIDIKEVQPLRSQHSISLTSLNDPKKTISETNLSITTNFSNISCTQQIFCSAGYLRHTCVAIRKYKHKHFQLTRHIREQVRLVRTFNHNNICKFMGASLFPNEIIIYMEYMPKGSLRDVLQNDKIPITWAFRFSFAIDILNGLSYIHSRHLIHGRLNSSNCVVDQRLTIKITDYGLDDLRFNNISINSYVQSVEAYKRVYYAPELLSINELKLTSPIDIYSFGIILNEIATRLEPFGDDDIESIMKIGYRPKIAQMTYDINNDNEEDFCPLPSSYIRLIKRCIMENPYDRPICKDIEKYLKKMCPLQISPIDLIFKKMSLYQTSLEQAVQLRTYELEQEKHKSENLLYSMLPKIVAEQLRIGQIVTAEYYENCTIYFSDIVGFTTIASRCKPIDIVEFLNRVYTTFDTIIDRYDVYKVETIGDAYMVVSGVPKKNDNEHAYQIATMALELIHQSTKNCIIPYSNNEKLRIRVGLHSGPVCAGVVGSKMPRYCLFGDTVNTASRMESNGEANKIHMTNDTKELLDKTGRFLIEKRGTIHIKGKGDMTTYWLLEELESKNDCIEKNFLYVQPIRLPPIYKKDVISSFLNPNSTSILIPSRSPSPRKTTKFNLISLE</sequence>
<comment type="similarity">
    <text evidence="18">Belongs to the adenylyl cyclase class-4/guanylyl cyclase family.</text>
</comment>
<dbReference type="Gene3D" id="1.10.510.10">
    <property type="entry name" value="Transferase(Phosphotransferase) domain 1"/>
    <property type="match status" value="1"/>
</dbReference>
<keyword evidence="6 17" id="KW-0812">Transmembrane</keyword>
<gene>
    <name evidence="24" type="ORF">JXQ802_LOCUS16731</name>
    <name evidence="23" type="ORF">PYM288_LOCUS10361</name>
</gene>
<dbReference type="InterPro" id="IPR002067">
    <property type="entry name" value="MCP"/>
</dbReference>
<evidence type="ECO:0000259" key="22">
    <source>
        <dbReference type="PROSITE" id="PS50125"/>
    </source>
</evidence>
<dbReference type="Gene3D" id="6.10.250.780">
    <property type="match status" value="1"/>
</dbReference>
<organism evidence="23 25">
    <name type="scientific">Rotaria sordida</name>
    <dbReference type="NCBI Taxonomy" id="392033"/>
    <lineage>
        <taxon>Eukaryota</taxon>
        <taxon>Metazoa</taxon>
        <taxon>Spiralia</taxon>
        <taxon>Gnathifera</taxon>
        <taxon>Rotifera</taxon>
        <taxon>Eurotatoria</taxon>
        <taxon>Bdelloidea</taxon>
        <taxon>Philodinida</taxon>
        <taxon>Philodinidae</taxon>
        <taxon>Rotaria</taxon>
    </lineage>
</organism>
<evidence type="ECO:0000256" key="20">
    <source>
        <dbReference type="SAM" id="Phobius"/>
    </source>
</evidence>
<feature type="repeat" description="Solcar" evidence="17">
    <location>
        <begin position="239"/>
        <end position="323"/>
    </location>
</feature>
<dbReference type="GO" id="GO:0005525">
    <property type="term" value="F:GTP binding"/>
    <property type="evidence" value="ECO:0007669"/>
    <property type="project" value="UniProtKB-KW"/>
</dbReference>
<dbReference type="Gene3D" id="1.50.40.10">
    <property type="entry name" value="Mitochondrial carrier domain"/>
    <property type="match status" value="2"/>
</dbReference>
<keyword evidence="11" id="KW-0342">GTP-binding</keyword>
<comment type="caution">
    <text evidence="23">The sequence shown here is derived from an EMBL/GenBank/DDBJ whole genome shotgun (WGS) entry which is preliminary data.</text>
</comment>
<dbReference type="PROSITE" id="PS00452">
    <property type="entry name" value="GUANYLATE_CYCLASE_1"/>
    <property type="match status" value="1"/>
</dbReference>
<evidence type="ECO:0000256" key="4">
    <source>
        <dbReference type="ARBA" id="ARBA00012202"/>
    </source>
</evidence>
<evidence type="ECO:0000256" key="16">
    <source>
        <dbReference type="ARBA" id="ARBA00023293"/>
    </source>
</evidence>
<dbReference type="PROSITE" id="PS50011">
    <property type="entry name" value="PROTEIN_KINASE_DOM"/>
    <property type="match status" value="1"/>
</dbReference>
<dbReference type="AlphaFoldDB" id="A0A814APK3"/>
<dbReference type="GO" id="GO:0004672">
    <property type="term" value="F:protein kinase activity"/>
    <property type="evidence" value="ECO:0007669"/>
    <property type="project" value="InterPro"/>
</dbReference>
<evidence type="ECO:0000256" key="1">
    <source>
        <dbReference type="ARBA" id="ARBA00004141"/>
    </source>
</evidence>
<dbReference type="Pfam" id="PF00211">
    <property type="entry name" value="Guanylate_cyc"/>
    <property type="match status" value="1"/>
</dbReference>
<keyword evidence="16 19" id="KW-0141">cGMP biosynthesis</keyword>
<keyword evidence="14" id="KW-0325">Glycoprotein</keyword>
<comment type="catalytic activity">
    <reaction evidence="19">
        <text>GTP = 3',5'-cyclic GMP + diphosphate</text>
        <dbReference type="Rhea" id="RHEA:13665"/>
        <dbReference type="ChEBI" id="CHEBI:33019"/>
        <dbReference type="ChEBI" id="CHEBI:37565"/>
        <dbReference type="ChEBI" id="CHEBI:57746"/>
        <dbReference type="EC" id="4.6.1.2"/>
    </reaction>
</comment>
<dbReference type="SMART" id="SM00044">
    <property type="entry name" value="CYCc"/>
    <property type="match status" value="1"/>
</dbReference>
<evidence type="ECO:0000256" key="14">
    <source>
        <dbReference type="ARBA" id="ARBA00023180"/>
    </source>
</evidence>
<dbReference type="PRINTS" id="PR00926">
    <property type="entry name" value="MITOCARRIER"/>
</dbReference>